<dbReference type="PANTHER" id="PTHR34001">
    <property type="entry name" value="BLL7405 PROTEIN"/>
    <property type="match status" value="1"/>
</dbReference>
<feature type="chain" id="PRO_5045449503" evidence="6">
    <location>
        <begin position="26"/>
        <end position="250"/>
    </location>
</feature>
<evidence type="ECO:0000256" key="4">
    <source>
        <dbReference type="ARBA" id="ARBA00023237"/>
    </source>
</evidence>
<evidence type="ECO:0000313" key="9">
    <source>
        <dbReference type="Proteomes" id="UP001242480"/>
    </source>
</evidence>
<evidence type="ECO:0000256" key="1">
    <source>
        <dbReference type="ARBA" id="ARBA00004442"/>
    </source>
</evidence>
<feature type="domain" description="Outer membrane protein beta-barrel" evidence="7">
    <location>
        <begin position="28"/>
        <end position="250"/>
    </location>
</feature>
<dbReference type="SUPFAM" id="SSF56925">
    <property type="entry name" value="OMPA-like"/>
    <property type="match status" value="1"/>
</dbReference>
<reference evidence="8 9" key="1">
    <citation type="submission" date="2023-07" db="EMBL/GenBank/DDBJ databases">
        <title>Genomic Encyclopedia of Type Strains, Phase IV (KMG-IV): sequencing the most valuable type-strain genomes for metagenomic binning, comparative biology and taxonomic classification.</title>
        <authorList>
            <person name="Goeker M."/>
        </authorList>
    </citation>
    <scope>NUCLEOTIDE SEQUENCE [LARGE SCALE GENOMIC DNA]</scope>
    <source>
        <strain evidence="8 9">DSM 19619</strain>
    </source>
</reference>
<dbReference type="EMBL" id="JAUSVX010000027">
    <property type="protein sequence ID" value="MDQ0474866.1"/>
    <property type="molecule type" value="Genomic_DNA"/>
</dbReference>
<dbReference type="Proteomes" id="UP001242480">
    <property type="component" value="Unassembled WGS sequence"/>
</dbReference>
<evidence type="ECO:0000256" key="2">
    <source>
        <dbReference type="ARBA" id="ARBA00022729"/>
    </source>
</evidence>
<organism evidence="8 9">
    <name type="scientific">Labrys wisconsinensis</name>
    <dbReference type="NCBI Taxonomy" id="425677"/>
    <lineage>
        <taxon>Bacteria</taxon>
        <taxon>Pseudomonadati</taxon>
        <taxon>Pseudomonadota</taxon>
        <taxon>Alphaproteobacteria</taxon>
        <taxon>Hyphomicrobiales</taxon>
        <taxon>Xanthobacteraceae</taxon>
        <taxon>Labrys</taxon>
    </lineage>
</organism>
<dbReference type="InterPro" id="IPR051692">
    <property type="entry name" value="OMP-like"/>
</dbReference>
<keyword evidence="9" id="KW-1185">Reference proteome</keyword>
<comment type="subcellular location">
    <subcellularLocation>
        <location evidence="1">Cell outer membrane</location>
    </subcellularLocation>
</comment>
<comment type="similarity">
    <text evidence="5">Belongs to the Omp25/RopB family.</text>
</comment>
<keyword evidence="2 6" id="KW-0732">Signal</keyword>
<dbReference type="InterPro" id="IPR011250">
    <property type="entry name" value="OMP/PagP_B-barrel"/>
</dbReference>
<proteinExistence type="inferred from homology"/>
<feature type="signal peptide" evidence="6">
    <location>
        <begin position="1"/>
        <end position="25"/>
    </location>
</feature>
<accession>A0ABU0JKP9</accession>
<evidence type="ECO:0000256" key="5">
    <source>
        <dbReference type="ARBA" id="ARBA00038306"/>
    </source>
</evidence>
<evidence type="ECO:0000313" key="8">
    <source>
        <dbReference type="EMBL" id="MDQ0474866.1"/>
    </source>
</evidence>
<dbReference type="Pfam" id="PF13505">
    <property type="entry name" value="OMP_b-brl"/>
    <property type="match status" value="1"/>
</dbReference>
<name>A0ABU0JKP9_9HYPH</name>
<dbReference type="RefSeq" id="WP_307285199.1">
    <property type="nucleotide sequence ID" value="NZ_JAUSVX010000027.1"/>
</dbReference>
<dbReference type="Gene3D" id="2.40.160.20">
    <property type="match status" value="1"/>
</dbReference>
<dbReference type="InterPro" id="IPR027385">
    <property type="entry name" value="Beta-barrel_OMP"/>
</dbReference>
<comment type="caution">
    <text evidence="8">The sequence shown here is derived from an EMBL/GenBank/DDBJ whole genome shotgun (WGS) entry which is preliminary data.</text>
</comment>
<evidence type="ECO:0000256" key="6">
    <source>
        <dbReference type="SAM" id="SignalP"/>
    </source>
</evidence>
<protein>
    <submittedName>
        <fullName evidence="8">Outer membrane immunogenic protein</fullName>
    </submittedName>
</protein>
<evidence type="ECO:0000259" key="7">
    <source>
        <dbReference type="Pfam" id="PF13505"/>
    </source>
</evidence>
<sequence length="250" mass="27141">MKSRSSLRIATAALALIGSISVTHAADLAVAAVEPAAPIDYAFSWTGFYVGANVGYAFDGSNKVGAIDQTNKGLNEFAKFEYKGVFGGLQAGYNYQFGSAVVGLEGDIQAADLSDKFNPTFGPWHYIFHGKSDINWFGTVRPRVGFAWDRALFYATGGLAVAGVDHSVAGYGVFTGATVDMKNDDPLIGYVVGGGIEYAITDNWTARIEYQYLKFERKTVSATEVPPLYTDRTQEEPNFQSVRLGINYKF</sequence>
<keyword evidence="4" id="KW-0998">Cell outer membrane</keyword>
<gene>
    <name evidence="8" type="ORF">QO011_007908</name>
</gene>
<evidence type="ECO:0000256" key="3">
    <source>
        <dbReference type="ARBA" id="ARBA00023136"/>
    </source>
</evidence>
<dbReference type="PANTHER" id="PTHR34001:SF3">
    <property type="entry name" value="BLL7405 PROTEIN"/>
    <property type="match status" value="1"/>
</dbReference>
<keyword evidence="3" id="KW-0472">Membrane</keyword>